<comment type="caution">
    <text evidence="2">The sequence shown here is derived from an EMBL/GenBank/DDBJ whole genome shotgun (WGS) entry which is preliminary data.</text>
</comment>
<dbReference type="Proteomes" id="UP000013065">
    <property type="component" value="Unassembled WGS sequence"/>
</dbReference>
<dbReference type="EMBL" id="APOO01000002">
    <property type="protein sequence ID" value="ENU45154.1"/>
    <property type="molecule type" value="Genomic_DNA"/>
</dbReference>
<organism evidence="2 3">
    <name type="scientific">Acinetobacter seifertii</name>
    <dbReference type="NCBI Taxonomy" id="1530123"/>
    <lineage>
        <taxon>Bacteria</taxon>
        <taxon>Pseudomonadati</taxon>
        <taxon>Pseudomonadota</taxon>
        <taxon>Gammaproteobacteria</taxon>
        <taxon>Moraxellales</taxon>
        <taxon>Moraxellaceae</taxon>
        <taxon>Acinetobacter</taxon>
        <taxon>Acinetobacter calcoaceticus/baumannii complex</taxon>
    </lineage>
</organism>
<feature type="chain" id="PRO_5004132357" evidence="1">
    <location>
        <begin position="35"/>
        <end position="1226"/>
    </location>
</feature>
<reference evidence="2 3" key="2">
    <citation type="journal article" date="2015" name="Int. J. Syst. Evol. Microbiol.">
        <title>Acinetobacter seifertii sp. nov., a member of the Acinetobacter calcoaceticus-Acinetobacter baumannii complex isolated from human clinical specimens.</title>
        <authorList>
            <person name="Nemec A."/>
            <person name="Krizova L."/>
            <person name="Maixnerova M."/>
            <person name="Sedo O."/>
            <person name="Brisse S."/>
            <person name="Higgins P.G."/>
        </authorList>
    </citation>
    <scope>NUCLEOTIDE SEQUENCE [LARGE SCALE GENOMIC DNA]</scope>
    <source>
        <strain evidence="2 3">NIPH 973</strain>
    </source>
</reference>
<feature type="signal peptide" evidence="1">
    <location>
        <begin position="1"/>
        <end position="34"/>
    </location>
</feature>
<dbReference type="Gene3D" id="3.40.50.410">
    <property type="entry name" value="von Willebrand factor, type A domain"/>
    <property type="match status" value="1"/>
</dbReference>
<evidence type="ECO:0000313" key="2">
    <source>
        <dbReference type="EMBL" id="ENU45154.1"/>
    </source>
</evidence>
<dbReference type="OrthoDB" id="7156875at2"/>
<dbReference type="RefSeq" id="WP_004705235.1">
    <property type="nucleotide sequence ID" value="NZ_KB851203.1"/>
</dbReference>
<reference evidence="3" key="1">
    <citation type="submission" date="2013-02" db="EMBL/GenBank/DDBJ databases">
        <title>The Genome Sequence of Acinetobacter sp. NIPH 973.</title>
        <authorList>
            <consortium name="The Broad Institute Genome Sequencing Platform"/>
            <consortium name="The Broad Institute Genome Sequencing Center for Infectious Disease"/>
            <person name="Cerqueira G."/>
            <person name="Feldgarden M."/>
            <person name="Courvalin P."/>
            <person name="Perichon B."/>
            <person name="Grillot-Courvalin C."/>
            <person name="Clermont D."/>
            <person name="Rocha E."/>
            <person name="Yoon E.-J."/>
            <person name="Nemec A."/>
            <person name="Walker B."/>
            <person name="Young S.K."/>
            <person name="Zeng Q."/>
            <person name="Gargeya S."/>
            <person name="Fitzgerald M."/>
            <person name="Haas B."/>
            <person name="Abouelleil A."/>
            <person name="Alvarado L."/>
            <person name="Arachchi H.M."/>
            <person name="Berlin A.M."/>
            <person name="Chapman S.B."/>
            <person name="Dewar J."/>
            <person name="Goldberg J."/>
            <person name="Griggs A."/>
            <person name="Gujja S."/>
            <person name="Hansen M."/>
            <person name="Howarth C."/>
            <person name="Imamovic A."/>
            <person name="Larimer J."/>
            <person name="McCowan C."/>
            <person name="Murphy C."/>
            <person name="Neiman D."/>
            <person name="Pearson M."/>
            <person name="Priest M."/>
            <person name="Roberts A."/>
            <person name="Saif S."/>
            <person name="Shea T."/>
            <person name="Sisk P."/>
            <person name="Sykes S."/>
            <person name="Wortman J."/>
            <person name="Nusbaum C."/>
            <person name="Birren B."/>
        </authorList>
    </citation>
    <scope>NUCLEOTIDE SEQUENCE [LARGE SCALE GENOMIC DNA]</scope>
    <source>
        <strain evidence="3">NIPH 973</strain>
    </source>
</reference>
<dbReference type="HOGENOM" id="CLU_004937_0_0_6"/>
<gene>
    <name evidence="2" type="ORF">F985_00358</name>
</gene>
<name>N8SH56_9GAMM</name>
<evidence type="ECO:0000313" key="3">
    <source>
        <dbReference type="Proteomes" id="UP000013065"/>
    </source>
</evidence>
<evidence type="ECO:0000256" key="1">
    <source>
        <dbReference type="SAM" id="SignalP"/>
    </source>
</evidence>
<dbReference type="InterPro" id="IPR036465">
    <property type="entry name" value="vWFA_dom_sf"/>
</dbReference>
<proteinExistence type="predicted"/>
<accession>N8SH56</accession>
<keyword evidence="1" id="KW-0732">Signal</keyword>
<dbReference type="AlphaFoldDB" id="N8SH56"/>
<dbReference type="PATRIC" id="fig|520709.3.peg.349"/>
<protein>
    <submittedName>
        <fullName evidence="2">Uncharacterized protein</fullName>
    </submittedName>
</protein>
<sequence length="1226" mass="131481">MDKKDLKFSYHPKLLTSAVTALCTGLVASSVSQASDIDIYQKAKAGDITLMFVLDISGSMGYPQLQNDASACDIPSNVLQTGYSNVLSSNGVAEYKRYYCTATAPTYYYMKYGSSWYSCGNSSSQSDCTTKLKSAPSTSGLTSMSANYSTYYYKAGPNTQYPDRITRVKDGMIDLLNGNTSKGILPVSDDKLIGLTTFSRPTQFNTAGEPTAADNLTGQVRIPARRLDAVVNGKTQRRLLIEEIAKLGARGGTPTAHAYAEAAASLMGTTTQGVTNSGFNYAGTGATSGGNYVRPDSITKQMTGTTTQCSGQGIYVLTDGEPNSNTSASGLMKKALSGKTFACTDSDTGWNCIQQFSQFLLNNGSNPVGLKIKTAVVGFGSDFNIIPSFNRSLSVADNLANIDNSNASANQKEAAKWGVNASGGWYSGSSSQDVVSSVNAFLGDLGSDIPAVTTGSPTIPKDSLNPAVLQKQAYFPQFQPTPDKNYQLWAGNLKKYAVVNGILKDRDNTTLISTATATKGQILPNRDFWAYIDSDTTNDNADSNTPGSNSYTLKGGAWSQLLLTMNQTTQENRNLLTNRGADGSTTTTLRQIKKSDLTDTTYQTDGKRGYLMALLGYPMTVTQAKDPDHLVLNAAPSTALRQIGALMHSSPLLITNSGQITYTNGVIDTQNREDYVLFGTTQGLLHIVKAGKNDSSSVDSNGGKEVFTFVPNEMVEKQPEAFLKNDAMNGGVDQLYYGIDGPWASYTQYVLDSSRKGLTVGKGYGSQEGKQIVYGVLRMGGRSYYALNLQDMTNPKLLFQISPDEQKTYYNGSSNTYAALDNMGQSWSKPSIGWVNWKKSDGKTTERKRVMFVGGGYDEGYESDTYNPSISKGAGVYMFDADNGKLLWWASAKATTAQGAEAYTQSDNLKYSVVSEIRTEDRNGDGLIDHLYFGDLGGQLFRIDLDNTAATNSSFAKPPKLLLNLNNGAASPRFYEMPAFSVYDYNGTTFAVVSIGSGNRSKPLAQYASGQGYNYDAVYNIYDKDVADRNLYKADFVYQTPITNTNQMGEITNSNWNTYDDGAVALLSATRGWFYRFKSANIQDAKVFATPIVLNHRMFVSTFDGGKAGMSGDCGAGVKGESFLSQFCMPFGQCSKSTLAANNDSVQCAPGTDCSQGAGIQDTTVVDDGGDGGGGGGGSGGGGGNGSTNNKNYCVNMGNRGVTTIGGIIASNSSKMCLIPQRWYVR</sequence>